<keyword evidence="3" id="KW-1185">Reference proteome</keyword>
<sequence length="72" mass="6958">MFGSNSGFGSSGFGLNQNNQQSTFGSAAKPLGTTGFGSTSGNFSAPNTLTSTGFGQSSSGFGSTTATPGFGT</sequence>
<dbReference type="OrthoDB" id="3797628at2759"/>
<organism evidence="2 3">
    <name type="scientific">Smittium culicis</name>
    <dbReference type="NCBI Taxonomy" id="133412"/>
    <lineage>
        <taxon>Eukaryota</taxon>
        <taxon>Fungi</taxon>
        <taxon>Fungi incertae sedis</taxon>
        <taxon>Zoopagomycota</taxon>
        <taxon>Kickxellomycotina</taxon>
        <taxon>Harpellomycetes</taxon>
        <taxon>Harpellales</taxon>
        <taxon>Legeriomycetaceae</taxon>
        <taxon>Smittium</taxon>
    </lineage>
</organism>
<proteinExistence type="predicted"/>
<reference evidence="3" key="1">
    <citation type="submission" date="2017-01" db="EMBL/GenBank/DDBJ databases">
        <authorList>
            <person name="Wang Y."/>
            <person name="White M."/>
            <person name="Kvist S."/>
            <person name="Moncalvo J.-M."/>
        </authorList>
    </citation>
    <scope>NUCLEOTIDE SEQUENCE [LARGE SCALE GENOMIC DNA]</scope>
    <source>
        <strain evidence="3">ID-206-W2</strain>
    </source>
</reference>
<name>A0A1R1XRS3_9FUNG</name>
<evidence type="ECO:0000256" key="1">
    <source>
        <dbReference type="SAM" id="MobiDB-lite"/>
    </source>
</evidence>
<accession>A0A1R1XRS3</accession>
<feature type="non-terminal residue" evidence="2">
    <location>
        <position position="72"/>
    </location>
</feature>
<comment type="caution">
    <text evidence="2">The sequence shown here is derived from an EMBL/GenBank/DDBJ whole genome shotgun (WGS) entry which is preliminary data.</text>
</comment>
<dbReference type="AlphaFoldDB" id="A0A1R1XRS3"/>
<evidence type="ECO:0000313" key="2">
    <source>
        <dbReference type="EMBL" id="OMJ17331.1"/>
    </source>
</evidence>
<feature type="region of interest" description="Disordered" evidence="1">
    <location>
        <begin position="1"/>
        <end position="72"/>
    </location>
</feature>
<feature type="compositionally biased region" description="Low complexity" evidence="1">
    <location>
        <begin position="1"/>
        <end position="22"/>
    </location>
</feature>
<feature type="compositionally biased region" description="Low complexity" evidence="1">
    <location>
        <begin position="32"/>
        <end position="72"/>
    </location>
</feature>
<protein>
    <submittedName>
        <fullName evidence="2">Uncharacterized protein</fullName>
    </submittedName>
</protein>
<dbReference type="Proteomes" id="UP000187429">
    <property type="component" value="Unassembled WGS sequence"/>
</dbReference>
<dbReference type="EMBL" id="LSSM01003623">
    <property type="protein sequence ID" value="OMJ17331.1"/>
    <property type="molecule type" value="Genomic_DNA"/>
</dbReference>
<gene>
    <name evidence="2" type="ORF">AYI69_g7469</name>
</gene>
<evidence type="ECO:0000313" key="3">
    <source>
        <dbReference type="Proteomes" id="UP000187429"/>
    </source>
</evidence>